<feature type="binding site" evidence="8">
    <location>
        <position position="114"/>
    </location>
    <ligand>
        <name>Fe cation</name>
        <dbReference type="ChEBI" id="CHEBI:24875"/>
    </ligand>
</feature>
<keyword evidence="7" id="KW-0479">Metal-binding</keyword>
<keyword evidence="5" id="KW-0238">DNA-binding</keyword>
<dbReference type="OrthoDB" id="8659436at2"/>
<keyword evidence="10" id="KW-1185">Reference proteome</keyword>
<keyword evidence="8" id="KW-0408">Iron</keyword>
<dbReference type="STRING" id="1796616.A4V09_19690"/>
<dbReference type="InterPro" id="IPR036390">
    <property type="entry name" value="WH_DNA-bd_sf"/>
</dbReference>
<sequence length="135" mass="15133">MATLKYSRQRESIREFVMNSKEHPTADTVYAGIKADFPNISLGTVYRNLSLLVDLGEIAKITTGDGPDRFDCNTKPHSHFICTQCHSITDIEAGEFDCMKEKVAESFDGKITGHMTTFYGVCKKCLETKKIKKTS</sequence>
<dbReference type="EMBL" id="CP015405">
    <property type="protein sequence ID" value="ANU77766.1"/>
    <property type="molecule type" value="Genomic_DNA"/>
</dbReference>
<keyword evidence="2" id="KW-0678">Repressor</keyword>
<dbReference type="PANTHER" id="PTHR33202">
    <property type="entry name" value="ZINC UPTAKE REGULATION PROTEIN"/>
    <property type="match status" value="1"/>
</dbReference>
<dbReference type="RefSeq" id="WP_065543869.1">
    <property type="nucleotide sequence ID" value="NZ_CP015405.2"/>
</dbReference>
<dbReference type="InterPro" id="IPR002481">
    <property type="entry name" value="FUR"/>
</dbReference>
<name>A0A1C7IDJ3_9FIRM</name>
<protein>
    <submittedName>
        <fullName evidence="9">Transcriptional repressor</fullName>
    </submittedName>
</protein>
<comment type="similarity">
    <text evidence="1">Belongs to the Fur family.</text>
</comment>
<evidence type="ECO:0000256" key="5">
    <source>
        <dbReference type="ARBA" id="ARBA00023125"/>
    </source>
</evidence>
<dbReference type="Pfam" id="PF01475">
    <property type="entry name" value="FUR"/>
    <property type="match status" value="1"/>
</dbReference>
<feature type="binding site" evidence="7">
    <location>
        <position position="85"/>
    </location>
    <ligand>
        <name>Zn(2+)</name>
        <dbReference type="ChEBI" id="CHEBI:29105"/>
    </ligand>
</feature>
<dbReference type="PANTHER" id="PTHR33202:SF8">
    <property type="entry name" value="PEROXIDE-RESPONSIVE REPRESSOR PERR"/>
    <property type="match status" value="1"/>
</dbReference>
<evidence type="ECO:0000256" key="3">
    <source>
        <dbReference type="ARBA" id="ARBA00022833"/>
    </source>
</evidence>
<dbReference type="GO" id="GO:0000976">
    <property type="term" value="F:transcription cis-regulatory region binding"/>
    <property type="evidence" value="ECO:0007669"/>
    <property type="project" value="TreeGrafter"/>
</dbReference>
<evidence type="ECO:0000256" key="6">
    <source>
        <dbReference type="ARBA" id="ARBA00023163"/>
    </source>
</evidence>
<comment type="cofactor">
    <cofactor evidence="8">
        <name>Mn(2+)</name>
        <dbReference type="ChEBI" id="CHEBI:29035"/>
    </cofactor>
    <cofactor evidence="8">
        <name>Fe(2+)</name>
        <dbReference type="ChEBI" id="CHEBI:29033"/>
    </cofactor>
    <text evidence="8">Binds 1 Mn(2+) or Fe(2+) ion per subunit.</text>
</comment>
<dbReference type="GO" id="GO:0045892">
    <property type="term" value="P:negative regulation of DNA-templated transcription"/>
    <property type="evidence" value="ECO:0007669"/>
    <property type="project" value="TreeGrafter"/>
</dbReference>
<evidence type="ECO:0000256" key="4">
    <source>
        <dbReference type="ARBA" id="ARBA00023015"/>
    </source>
</evidence>
<dbReference type="CDD" id="cd07153">
    <property type="entry name" value="Fur_like"/>
    <property type="match status" value="1"/>
</dbReference>
<gene>
    <name evidence="9" type="ORF">A4V09_19690</name>
</gene>
<evidence type="ECO:0000256" key="8">
    <source>
        <dbReference type="PIRSR" id="PIRSR602481-2"/>
    </source>
</evidence>
<dbReference type="KEGG" id="byl:A4V09_19690"/>
<accession>A0A1C7IDJ3</accession>
<dbReference type="Gene3D" id="1.10.10.10">
    <property type="entry name" value="Winged helix-like DNA-binding domain superfamily/Winged helix DNA-binding domain"/>
    <property type="match status" value="1"/>
</dbReference>
<feature type="binding site" evidence="7">
    <location>
        <position position="125"/>
    </location>
    <ligand>
        <name>Zn(2+)</name>
        <dbReference type="ChEBI" id="CHEBI:29105"/>
    </ligand>
</feature>
<evidence type="ECO:0000313" key="9">
    <source>
        <dbReference type="EMBL" id="ANU77766.1"/>
    </source>
</evidence>
<dbReference type="GO" id="GO:0008270">
    <property type="term" value="F:zinc ion binding"/>
    <property type="evidence" value="ECO:0007669"/>
    <property type="project" value="TreeGrafter"/>
</dbReference>
<keyword evidence="3 7" id="KW-0862">Zinc</keyword>
<feature type="binding site" evidence="7">
    <location>
        <position position="122"/>
    </location>
    <ligand>
        <name>Zn(2+)</name>
        <dbReference type="ChEBI" id="CHEBI:29105"/>
    </ligand>
</feature>
<dbReference type="Proteomes" id="UP000092574">
    <property type="component" value="Chromosome"/>
</dbReference>
<evidence type="ECO:0000256" key="2">
    <source>
        <dbReference type="ARBA" id="ARBA00022491"/>
    </source>
</evidence>
<keyword evidence="6" id="KW-0804">Transcription</keyword>
<keyword evidence="4" id="KW-0805">Transcription regulation</keyword>
<dbReference type="InterPro" id="IPR036388">
    <property type="entry name" value="WH-like_DNA-bd_sf"/>
</dbReference>
<dbReference type="Gene3D" id="3.30.1490.190">
    <property type="match status" value="1"/>
</dbReference>
<evidence type="ECO:0000256" key="1">
    <source>
        <dbReference type="ARBA" id="ARBA00007957"/>
    </source>
</evidence>
<dbReference type="GO" id="GO:1900376">
    <property type="term" value="P:regulation of secondary metabolite biosynthetic process"/>
    <property type="evidence" value="ECO:0007669"/>
    <property type="project" value="TreeGrafter"/>
</dbReference>
<evidence type="ECO:0000313" key="10">
    <source>
        <dbReference type="Proteomes" id="UP000092574"/>
    </source>
</evidence>
<dbReference type="AlphaFoldDB" id="A0A1C7IDJ3"/>
<comment type="cofactor">
    <cofactor evidence="7">
        <name>Zn(2+)</name>
        <dbReference type="ChEBI" id="CHEBI:29105"/>
    </cofactor>
    <text evidence="7">Binds 1 zinc ion per subunit.</text>
</comment>
<organism evidence="9 10">
    <name type="scientific">Blautia pseudococcoides</name>
    <dbReference type="NCBI Taxonomy" id="1796616"/>
    <lineage>
        <taxon>Bacteria</taxon>
        <taxon>Bacillati</taxon>
        <taxon>Bacillota</taxon>
        <taxon>Clostridia</taxon>
        <taxon>Lachnospirales</taxon>
        <taxon>Lachnospiraceae</taxon>
        <taxon>Blautia</taxon>
    </lineage>
</organism>
<proteinExistence type="inferred from homology"/>
<dbReference type="SUPFAM" id="SSF46785">
    <property type="entry name" value="Winged helix' DNA-binding domain"/>
    <property type="match status" value="1"/>
</dbReference>
<feature type="binding site" evidence="7">
    <location>
        <position position="82"/>
    </location>
    <ligand>
        <name>Zn(2+)</name>
        <dbReference type="ChEBI" id="CHEBI:29105"/>
    </ligand>
</feature>
<dbReference type="GO" id="GO:0003700">
    <property type="term" value="F:DNA-binding transcription factor activity"/>
    <property type="evidence" value="ECO:0007669"/>
    <property type="project" value="InterPro"/>
</dbReference>
<dbReference type="InterPro" id="IPR043135">
    <property type="entry name" value="Fur_C"/>
</dbReference>
<evidence type="ECO:0000256" key="7">
    <source>
        <dbReference type="PIRSR" id="PIRSR602481-1"/>
    </source>
</evidence>
<reference evidence="9" key="1">
    <citation type="submission" date="2017-04" db="EMBL/GenBank/DDBJ databases">
        <title>Complete Genome Sequences of Twelve Strains of a Stable Defined Moderately Diverse Mouse Microbiota 2 (sDMDMm2).</title>
        <authorList>
            <person name="Uchimura Y."/>
            <person name="Wyss M."/>
            <person name="Brugiroux S."/>
            <person name="Limenitakis J.P."/>
            <person name="Stecher B."/>
            <person name="McCoy K.D."/>
            <person name="Macpherson A.J."/>
        </authorList>
    </citation>
    <scope>NUCLEOTIDE SEQUENCE</scope>
    <source>
        <strain evidence="9">YL58</strain>
    </source>
</reference>